<dbReference type="RefSeq" id="WP_211318568.1">
    <property type="nucleotide sequence ID" value="NZ_QQAY01000012.1"/>
</dbReference>
<dbReference type="AlphaFoldDB" id="A0A370G8L8"/>
<evidence type="ECO:0000313" key="7">
    <source>
        <dbReference type="EMBL" id="RDI40132.1"/>
    </source>
</evidence>
<evidence type="ECO:0000256" key="4">
    <source>
        <dbReference type="ARBA" id="ARBA00023136"/>
    </source>
</evidence>
<comment type="caution">
    <text evidence="7">The sequence shown here is derived from an EMBL/GenBank/DDBJ whole genome shotgun (WGS) entry which is preliminary data.</text>
</comment>
<dbReference type="Pfam" id="PF05154">
    <property type="entry name" value="TM2"/>
    <property type="match status" value="1"/>
</dbReference>
<evidence type="ECO:0000256" key="3">
    <source>
        <dbReference type="ARBA" id="ARBA00022989"/>
    </source>
</evidence>
<accession>A0A370G8L8</accession>
<dbReference type="PANTHER" id="PTHR21016">
    <property type="entry name" value="BETA-AMYLOID BINDING PROTEIN-RELATED"/>
    <property type="match status" value="1"/>
</dbReference>
<keyword evidence="8" id="KW-1185">Reference proteome</keyword>
<evidence type="ECO:0000256" key="1">
    <source>
        <dbReference type="ARBA" id="ARBA00004141"/>
    </source>
</evidence>
<keyword evidence="2 5" id="KW-0812">Transmembrane</keyword>
<organism evidence="7 8">
    <name type="scientific">Falsibacillus pallidus</name>
    <dbReference type="NCBI Taxonomy" id="493781"/>
    <lineage>
        <taxon>Bacteria</taxon>
        <taxon>Bacillati</taxon>
        <taxon>Bacillota</taxon>
        <taxon>Bacilli</taxon>
        <taxon>Bacillales</taxon>
        <taxon>Bacillaceae</taxon>
        <taxon>Falsibacillus</taxon>
    </lineage>
</organism>
<proteinExistence type="predicted"/>
<dbReference type="EMBL" id="QQAY01000012">
    <property type="protein sequence ID" value="RDI40132.1"/>
    <property type="molecule type" value="Genomic_DNA"/>
</dbReference>
<feature type="domain" description="TM2" evidence="6">
    <location>
        <begin position="3"/>
        <end position="51"/>
    </location>
</feature>
<protein>
    <submittedName>
        <fullName evidence="7">TM2 domain-containing protein</fullName>
    </submittedName>
</protein>
<comment type="subcellular location">
    <subcellularLocation>
        <location evidence="1">Membrane</location>
        <topology evidence="1">Multi-pass membrane protein</topology>
    </subcellularLocation>
</comment>
<dbReference type="InterPro" id="IPR050932">
    <property type="entry name" value="TM2D1-3-like"/>
</dbReference>
<keyword evidence="4 5" id="KW-0472">Membrane</keyword>
<feature type="transmembrane region" description="Helical" evidence="5">
    <location>
        <begin position="32"/>
        <end position="51"/>
    </location>
</feature>
<sequence>MAKKDLVIAYVLLIFLGSLGIHKFYLGKVGMGIAYIFTLGFLGIGCLIDLFTLPGQVRKYNEGQ</sequence>
<evidence type="ECO:0000259" key="6">
    <source>
        <dbReference type="Pfam" id="PF05154"/>
    </source>
</evidence>
<keyword evidence="3 5" id="KW-1133">Transmembrane helix</keyword>
<dbReference type="Proteomes" id="UP000255326">
    <property type="component" value="Unassembled WGS sequence"/>
</dbReference>
<gene>
    <name evidence="7" type="ORF">DFR59_11248</name>
</gene>
<dbReference type="InterPro" id="IPR007829">
    <property type="entry name" value="TM2"/>
</dbReference>
<evidence type="ECO:0000313" key="8">
    <source>
        <dbReference type="Proteomes" id="UP000255326"/>
    </source>
</evidence>
<dbReference type="PANTHER" id="PTHR21016:SF25">
    <property type="entry name" value="TM2 DOMAIN-CONTAINING PROTEIN DDB_G0277895-RELATED"/>
    <property type="match status" value="1"/>
</dbReference>
<reference evidence="7 8" key="1">
    <citation type="submission" date="2018-07" db="EMBL/GenBank/DDBJ databases">
        <title>Genomic Encyclopedia of Type Strains, Phase IV (KMG-IV): sequencing the most valuable type-strain genomes for metagenomic binning, comparative biology and taxonomic classification.</title>
        <authorList>
            <person name="Goeker M."/>
        </authorList>
    </citation>
    <scope>NUCLEOTIDE SEQUENCE [LARGE SCALE GENOMIC DNA]</scope>
    <source>
        <strain evidence="7 8">DSM 25281</strain>
    </source>
</reference>
<name>A0A370G8L8_9BACI</name>
<evidence type="ECO:0000256" key="5">
    <source>
        <dbReference type="SAM" id="Phobius"/>
    </source>
</evidence>
<feature type="transmembrane region" description="Helical" evidence="5">
    <location>
        <begin position="7"/>
        <end position="26"/>
    </location>
</feature>
<evidence type="ECO:0000256" key="2">
    <source>
        <dbReference type="ARBA" id="ARBA00022692"/>
    </source>
</evidence>
<dbReference type="GO" id="GO:0016020">
    <property type="term" value="C:membrane"/>
    <property type="evidence" value="ECO:0007669"/>
    <property type="project" value="UniProtKB-SubCell"/>
</dbReference>